<dbReference type="RefSeq" id="WP_068243881.1">
    <property type="nucleotide sequence ID" value="NZ_LPUY01000073.1"/>
</dbReference>
<dbReference type="PATRIC" id="fig|1768241.3.peg.2567"/>
<sequence>MRITLGALLIGTLVLSSCGGWRDSRVNPTNWFGNSREAAGSKVEAPNPNPLIPDTDKDRVNLLGRDDDTVDHSQPIATIVDIDIQRTPIGAIVTAVGQATRNGAYEAALVASDPQEPGRLEFTFRVTYPDKATYRGTEATRTIRAAVSLTNQDLAGVRVIRVVGETNARESRR</sequence>
<protein>
    <recommendedName>
        <fullName evidence="3">Lipoprotein</fullName>
    </recommendedName>
</protein>
<dbReference type="Proteomes" id="UP000068382">
    <property type="component" value="Unassembled WGS sequence"/>
</dbReference>
<dbReference type="AlphaFoldDB" id="A0A132BWF3"/>
<evidence type="ECO:0000313" key="1">
    <source>
        <dbReference type="EMBL" id="KUP92708.1"/>
    </source>
</evidence>
<dbReference type="OrthoDB" id="7773807at2"/>
<accession>A0A132BWF3</accession>
<dbReference type="PROSITE" id="PS51257">
    <property type="entry name" value="PROKAR_LIPOPROTEIN"/>
    <property type="match status" value="1"/>
</dbReference>
<dbReference type="EMBL" id="LPUY01000073">
    <property type="protein sequence ID" value="KUP92708.1"/>
    <property type="molecule type" value="Genomic_DNA"/>
</dbReference>
<organism evidence="1 2">
    <name type="scientific">Tritonibacter horizontis</name>
    <dbReference type="NCBI Taxonomy" id="1768241"/>
    <lineage>
        <taxon>Bacteria</taxon>
        <taxon>Pseudomonadati</taxon>
        <taxon>Pseudomonadota</taxon>
        <taxon>Alphaproteobacteria</taxon>
        <taxon>Rhodobacterales</taxon>
        <taxon>Paracoccaceae</taxon>
        <taxon>Tritonibacter</taxon>
    </lineage>
</organism>
<reference evidence="1 2" key="1">
    <citation type="submission" date="2015-12" db="EMBL/GenBank/DDBJ databases">
        <title>Genome sequence of the marine Rhodobacteraceae strain O3.65, Candidatus Tritonibacter horizontis.</title>
        <authorList>
            <person name="Poehlein A."/>
            <person name="Giebel H.A."/>
            <person name="Voget S."/>
            <person name="Brinkhoff T."/>
        </authorList>
    </citation>
    <scope>NUCLEOTIDE SEQUENCE [LARGE SCALE GENOMIC DNA]</scope>
    <source>
        <strain evidence="1 2">O3.65</strain>
    </source>
</reference>
<evidence type="ECO:0000313" key="2">
    <source>
        <dbReference type="Proteomes" id="UP000068382"/>
    </source>
</evidence>
<evidence type="ECO:0008006" key="3">
    <source>
        <dbReference type="Google" id="ProtNLM"/>
    </source>
</evidence>
<keyword evidence="2" id="KW-1185">Reference proteome</keyword>
<proteinExistence type="predicted"/>
<gene>
    <name evidence="1" type="ORF">TRIHO_24480</name>
</gene>
<name>A0A132BWF3_9RHOB</name>
<comment type="caution">
    <text evidence="1">The sequence shown here is derived from an EMBL/GenBank/DDBJ whole genome shotgun (WGS) entry which is preliminary data.</text>
</comment>